<dbReference type="SUPFAM" id="SSF49764">
    <property type="entry name" value="HSP20-like chaperones"/>
    <property type="match status" value="1"/>
</dbReference>
<feature type="domain" description="CS" evidence="4">
    <location>
        <begin position="29"/>
        <end position="131"/>
    </location>
</feature>
<evidence type="ECO:0000259" key="4">
    <source>
        <dbReference type="PROSITE" id="PS51203"/>
    </source>
</evidence>
<dbReference type="EMBL" id="JACNIG010000127">
    <property type="protein sequence ID" value="MBC8431278.1"/>
    <property type="molecule type" value="Genomic_DNA"/>
</dbReference>
<comment type="caution">
    <text evidence="5">The sequence shown here is derived from an EMBL/GenBank/DDBJ whole genome shotgun (WGS) entry which is preliminary data.</text>
</comment>
<evidence type="ECO:0000256" key="2">
    <source>
        <dbReference type="RuleBase" id="RU003616"/>
    </source>
</evidence>
<organism evidence="5 6">
    <name type="scientific">Candidatus Desulfatibia vada</name>
    <dbReference type="NCBI Taxonomy" id="2841696"/>
    <lineage>
        <taxon>Bacteria</taxon>
        <taxon>Pseudomonadati</taxon>
        <taxon>Thermodesulfobacteriota</taxon>
        <taxon>Desulfobacteria</taxon>
        <taxon>Desulfobacterales</taxon>
        <taxon>Desulfobacterales incertae sedis</taxon>
        <taxon>Candidatus Desulfatibia</taxon>
    </lineage>
</organism>
<dbReference type="Pfam" id="PF00011">
    <property type="entry name" value="HSP20"/>
    <property type="match status" value="1"/>
</dbReference>
<comment type="similarity">
    <text evidence="1 2">Belongs to the small heat shock protein (HSP20) family.</text>
</comment>
<dbReference type="Gene3D" id="2.60.40.790">
    <property type="match status" value="1"/>
</dbReference>
<evidence type="ECO:0000259" key="3">
    <source>
        <dbReference type="PROSITE" id="PS01031"/>
    </source>
</evidence>
<accession>A0A8J6NSM9</accession>
<name>A0A8J6NSM9_9BACT</name>
<feature type="domain" description="SHSP" evidence="3">
    <location>
        <begin position="25"/>
        <end position="136"/>
    </location>
</feature>
<dbReference type="PROSITE" id="PS51203">
    <property type="entry name" value="CS"/>
    <property type="match status" value="1"/>
</dbReference>
<evidence type="ECO:0000256" key="1">
    <source>
        <dbReference type="PROSITE-ProRule" id="PRU00285"/>
    </source>
</evidence>
<gene>
    <name evidence="5" type="ORF">H8D96_05105</name>
</gene>
<dbReference type="PROSITE" id="PS01031">
    <property type="entry name" value="SHSP"/>
    <property type="match status" value="1"/>
</dbReference>
<evidence type="ECO:0000313" key="5">
    <source>
        <dbReference type="EMBL" id="MBC8431278.1"/>
    </source>
</evidence>
<dbReference type="InterPro" id="IPR007052">
    <property type="entry name" value="CS_dom"/>
</dbReference>
<reference evidence="5 6" key="1">
    <citation type="submission" date="2020-08" db="EMBL/GenBank/DDBJ databases">
        <title>Bridging the membrane lipid divide: bacteria of the FCB group superphylum have the potential to synthesize archaeal ether lipids.</title>
        <authorList>
            <person name="Villanueva L."/>
            <person name="Von Meijenfeldt F.A.B."/>
            <person name="Westbye A.B."/>
            <person name="Yadav S."/>
            <person name="Hopmans E.C."/>
            <person name="Dutilh B.E."/>
            <person name="Sinninghe Damste J.S."/>
        </authorList>
    </citation>
    <scope>NUCLEOTIDE SEQUENCE [LARGE SCALE GENOMIC DNA]</scope>
    <source>
        <strain evidence="5">NIOZ-UU17</strain>
    </source>
</reference>
<dbReference type="InterPro" id="IPR031107">
    <property type="entry name" value="Small_HSP"/>
</dbReference>
<proteinExistence type="inferred from homology"/>
<dbReference type="InterPro" id="IPR002068">
    <property type="entry name" value="A-crystallin/Hsp20_dom"/>
</dbReference>
<evidence type="ECO:0000313" key="6">
    <source>
        <dbReference type="Proteomes" id="UP000605201"/>
    </source>
</evidence>
<dbReference type="CDD" id="cd06464">
    <property type="entry name" value="ACD_sHsps-like"/>
    <property type="match status" value="1"/>
</dbReference>
<dbReference type="PANTHER" id="PTHR11527">
    <property type="entry name" value="HEAT-SHOCK PROTEIN 20 FAMILY MEMBER"/>
    <property type="match status" value="1"/>
</dbReference>
<dbReference type="InterPro" id="IPR008978">
    <property type="entry name" value="HSP20-like_chaperone"/>
</dbReference>
<protein>
    <submittedName>
        <fullName evidence="5">Hsp20/alpha crystallin family protein</fullName>
    </submittedName>
</protein>
<dbReference type="Proteomes" id="UP000605201">
    <property type="component" value="Unassembled WGS sequence"/>
</dbReference>
<sequence length="136" mass="14986">MTDKDSKEIQFKPKQEVTTAAELTSPGLVFTPSVDIFETDRELTLLADLPGVTAENLTIDLRENTLTLIGEVEPAGGADEEGLLIEYETGKYHRQFSLSSVIDQSQIDAKMNDGVLRLTLPKVEEAKPRQIEVKPG</sequence>
<dbReference type="AlphaFoldDB" id="A0A8J6NSM9"/>